<dbReference type="InterPro" id="IPR007816">
    <property type="entry name" value="ResB-like_domain"/>
</dbReference>
<dbReference type="Pfam" id="PF05140">
    <property type="entry name" value="ResB"/>
    <property type="match status" value="1"/>
</dbReference>
<keyword evidence="2 6" id="KW-0812">Transmembrane</keyword>
<gene>
    <name evidence="8" type="ORF">SBF1_840035</name>
</gene>
<evidence type="ECO:0000256" key="6">
    <source>
        <dbReference type="SAM" id="Phobius"/>
    </source>
</evidence>
<sequence>MVESSKGLIDRLWSTFSSMKLGLALLGIIAFVAGIGTIIPQSEQDPEKAKAVGQLWQTMGFTHLYNTVGFRLLLGFLCINLIVCTIQRLRGIYHRTFNLTPPLSLARVPQKNRMELQGELEPLREAIQEVVKQKGYRFTHIGQTDSWSFIAVKHRLGNWGSLITHLSFVVLVIGALLGSVLGFKGYLMEGAGSTIPIQAIQLSKGAVSETFSVRINSAEDRMLPNGERDNWYTNLSILENGQEVARKTLSVNHPFVYEGITFYQASFSKGAHFSVDMNGQIIPVVLQDQGQSYFQAPGTDLYLVTTIDPSSSAQKPDVLYQVYQGNGADPIQSGKLTSLQTVDVQGKYKLTLDGLVGFSGLQVKKDPGVAVIWLGCAMLIGGLLLAFYWQPVVLSGIFQAENGRQGTLTVGALSGKVTVSTREALEQFVNSVTKLLR</sequence>
<organism evidence="8 9">
    <name type="scientific">Candidatus Desulfosporosinus infrequens</name>
    <dbReference type="NCBI Taxonomy" id="2043169"/>
    <lineage>
        <taxon>Bacteria</taxon>
        <taxon>Bacillati</taxon>
        <taxon>Bacillota</taxon>
        <taxon>Clostridia</taxon>
        <taxon>Eubacteriales</taxon>
        <taxon>Desulfitobacteriaceae</taxon>
        <taxon>Desulfosporosinus</taxon>
    </lineage>
</organism>
<protein>
    <submittedName>
        <fullName evidence="8">ResB-like family protein</fullName>
    </submittedName>
</protein>
<proteinExistence type="predicted"/>
<reference evidence="9" key="1">
    <citation type="submission" date="2018-02" db="EMBL/GenBank/DDBJ databases">
        <authorList>
            <person name="Hausmann B."/>
        </authorList>
    </citation>
    <scope>NUCLEOTIDE SEQUENCE [LARGE SCALE GENOMIC DNA]</scope>
    <source>
        <strain evidence="9">Peat soil MAG SbF1</strain>
    </source>
</reference>
<dbReference type="AlphaFoldDB" id="A0A2U3LUJ1"/>
<feature type="domain" description="ResB-like" evidence="7">
    <location>
        <begin position="19"/>
        <end position="325"/>
    </location>
</feature>
<dbReference type="InterPro" id="IPR023494">
    <property type="entry name" value="Cyt_c_bgen_Ccs1/CcsB/ResB"/>
</dbReference>
<feature type="transmembrane region" description="Helical" evidence="6">
    <location>
        <begin position="21"/>
        <end position="39"/>
    </location>
</feature>
<dbReference type="GO" id="GO:0016020">
    <property type="term" value="C:membrane"/>
    <property type="evidence" value="ECO:0007669"/>
    <property type="project" value="UniProtKB-SubCell"/>
</dbReference>
<evidence type="ECO:0000256" key="2">
    <source>
        <dbReference type="ARBA" id="ARBA00022692"/>
    </source>
</evidence>
<evidence type="ECO:0000313" key="9">
    <source>
        <dbReference type="Proteomes" id="UP000238916"/>
    </source>
</evidence>
<feature type="transmembrane region" description="Helical" evidence="6">
    <location>
        <begin position="68"/>
        <end position="86"/>
    </location>
</feature>
<dbReference type="GO" id="GO:0017004">
    <property type="term" value="P:cytochrome complex assembly"/>
    <property type="evidence" value="ECO:0007669"/>
    <property type="project" value="UniProtKB-KW"/>
</dbReference>
<evidence type="ECO:0000256" key="1">
    <source>
        <dbReference type="ARBA" id="ARBA00004141"/>
    </source>
</evidence>
<evidence type="ECO:0000313" key="8">
    <source>
        <dbReference type="EMBL" id="SPF55561.1"/>
    </source>
</evidence>
<dbReference type="EMBL" id="OMOF01000823">
    <property type="protein sequence ID" value="SPF55561.1"/>
    <property type="molecule type" value="Genomic_DNA"/>
</dbReference>
<dbReference type="PANTHER" id="PTHR31566">
    <property type="entry name" value="CYTOCHROME C BIOGENESIS PROTEIN CCS1, CHLOROPLASTIC"/>
    <property type="match status" value="1"/>
</dbReference>
<evidence type="ECO:0000256" key="4">
    <source>
        <dbReference type="ARBA" id="ARBA00022989"/>
    </source>
</evidence>
<dbReference type="OrthoDB" id="9770923at2"/>
<evidence type="ECO:0000256" key="5">
    <source>
        <dbReference type="ARBA" id="ARBA00023136"/>
    </source>
</evidence>
<keyword evidence="4 6" id="KW-1133">Transmembrane helix</keyword>
<accession>A0A2U3LUJ1</accession>
<name>A0A2U3LUJ1_9FIRM</name>
<keyword evidence="5 6" id="KW-0472">Membrane</keyword>
<comment type="subcellular location">
    <subcellularLocation>
        <location evidence="1">Membrane</location>
        <topology evidence="1">Multi-pass membrane protein</topology>
    </subcellularLocation>
</comment>
<feature type="transmembrane region" description="Helical" evidence="6">
    <location>
        <begin position="370"/>
        <end position="389"/>
    </location>
</feature>
<keyword evidence="3" id="KW-0201">Cytochrome c-type biogenesis</keyword>
<dbReference type="PANTHER" id="PTHR31566:SF0">
    <property type="entry name" value="CYTOCHROME C BIOGENESIS PROTEIN CCS1, CHLOROPLASTIC"/>
    <property type="match status" value="1"/>
</dbReference>
<feature type="transmembrane region" description="Helical" evidence="6">
    <location>
        <begin position="162"/>
        <end position="183"/>
    </location>
</feature>
<dbReference type="Proteomes" id="UP000238916">
    <property type="component" value="Unassembled WGS sequence"/>
</dbReference>
<evidence type="ECO:0000259" key="7">
    <source>
        <dbReference type="Pfam" id="PF05140"/>
    </source>
</evidence>
<evidence type="ECO:0000256" key="3">
    <source>
        <dbReference type="ARBA" id="ARBA00022748"/>
    </source>
</evidence>